<name>A0ABT9S8D6_9BURK</name>
<feature type="region of interest" description="Disordered" evidence="1">
    <location>
        <begin position="95"/>
        <end position="154"/>
    </location>
</feature>
<feature type="region of interest" description="Disordered" evidence="1">
    <location>
        <begin position="1"/>
        <end position="21"/>
    </location>
</feature>
<dbReference type="Proteomes" id="UP001226867">
    <property type="component" value="Unassembled WGS sequence"/>
</dbReference>
<evidence type="ECO:0000313" key="3">
    <source>
        <dbReference type="Proteomes" id="UP001226867"/>
    </source>
</evidence>
<gene>
    <name evidence="2" type="ORF">J2W36_002432</name>
</gene>
<keyword evidence="3" id="KW-1185">Reference proteome</keyword>
<proteinExistence type="predicted"/>
<evidence type="ECO:0000313" key="2">
    <source>
        <dbReference type="EMBL" id="MDP9900169.1"/>
    </source>
</evidence>
<protein>
    <submittedName>
        <fullName evidence="2">Uncharacterized protein</fullName>
    </submittedName>
</protein>
<reference evidence="2 3" key="1">
    <citation type="submission" date="2023-07" db="EMBL/GenBank/DDBJ databases">
        <title>Sorghum-associated microbial communities from plants grown in Nebraska, USA.</title>
        <authorList>
            <person name="Schachtman D."/>
        </authorList>
    </citation>
    <scope>NUCLEOTIDE SEQUENCE [LARGE SCALE GENOMIC DNA]</scope>
    <source>
        <strain evidence="2 3">DS1607</strain>
    </source>
</reference>
<feature type="compositionally biased region" description="Low complexity" evidence="1">
    <location>
        <begin position="10"/>
        <end position="21"/>
    </location>
</feature>
<evidence type="ECO:0000256" key="1">
    <source>
        <dbReference type="SAM" id="MobiDB-lite"/>
    </source>
</evidence>
<dbReference type="EMBL" id="JAUSRO010000007">
    <property type="protein sequence ID" value="MDP9900169.1"/>
    <property type="molecule type" value="Genomic_DNA"/>
</dbReference>
<comment type="caution">
    <text evidence="2">The sequence shown here is derived from an EMBL/GenBank/DDBJ whole genome shotgun (WGS) entry which is preliminary data.</text>
</comment>
<sequence length="227" mass="24787">MPLRRDCIRSRSSGGQHHSLSLHRLSSPLGLRLSSQHLCARGRLSFGEGRSSHLCQDRCQRRKEGSGILRNMRHTVVCMRGRRAGSLFAPNRDAQAAAGVGHTEKADMDATTPSVGDTSGKRRDVPRSALMAGASQPRSKVAAERPAGSGEKQPVQAILRRRWWQADKRTSAFEKLVQPLGAQSGPPGKTPQLRISNFQPLQVHITQGRRFLCACKHHDVPKAEGGG</sequence>
<organism evidence="2 3">
    <name type="scientific">Variovorax ginsengisoli</name>
    <dbReference type="NCBI Taxonomy" id="363844"/>
    <lineage>
        <taxon>Bacteria</taxon>
        <taxon>Pseudomonadati</taxon>
        <taxon>Pseudomonadota</taxon>
        <taxon>Betaproteobacteria</taxon>
        <taxon>Burkholderiales</taxon>
        <taxon>Comamonadaceae</taxon>
        <taxon>Variovorax</taxon>
    </lineage>
</organism>
<accession>A0ABT9S8D6</accession>